<sequence>MPRAAGVRPAAGRVPGGVPAAPPAAVPPLRSGSPAGLLPDAPPLPARRLLTRALAPLKLTVGSRLGDVELDEAATAERAAQDRLWLPECRPVRERRFDLDVIVDDGSLARLHRPLYEGFVDCLTELGAFRTLQVHLLDTDQRDGAVPLLRGPGPAPVPRPATGPGGGLAGVPAGRHLVIVLTDGAGAAWHSGAAQRLLARWGATAAVAVVCPLPQRTLRRTGLAVRSATVTATAAGTANGRYRIGGPAGGRTAGEVCVPVLGFDPDRLHDWAELVACVRPRWHGRAVFCAPDTAGDADPPGTGREPPDRRARRGDPDAAAELVDRFRAAAPRTAFDLAVSLAAAAPLNTHVMRLIQRELVPRSGPSDLTELLGSGLLQVLPPAAPRPPAEALDAATYDFVPGARAHLLAEGRRSHTARVLTTLSTHLGDLIPVLGDLGEVVAAPGEAPPPNLTRDNVAVAAPLLHALRALSGKYTPRAKALERSVEEITEGASPSAGPEITAADTGGDDDRSEHAHPVKLFPPPPGVGVTIRDTPPAPPRSPEEPPPIWGNIPARNRNFVGRDEILELLHERLSQGTTAVLPEALHGMGGVGKSQIAIEYAHRHSTDYDLVWWIPAERPGQIQQALTELASQLNPLISPEANVAVPAVREALRLGRPYRNWLLIFDNAEQLEDVQKFFPTNGPGKILVTSRNQAWTTVANSLEVDIFKRVESKKLLNLRGPGLSDGSADELASLLGDLPLAIEQAAVWLYETGMPVDEYLTLFKEKHDRAVELLGDTAPAAYDLPVAAAWNVSLDQLRESNPGALRLLQVCSFFAPEPISRRLFSGARHVDGPPELLDVLGDPIKLSRAFRAINQYALAKISHGTGTIALHRLVQRVLIDQLTAQEAAELKHCGHQMLAQVDPGDPALSENWSRYADLLPHVQYSGIIDCDDKWAQQLVLNEINFLWQWGNHDGFLGLSERVVRAWTDRLGDEAEQTLAAGQLYGRALRILGRFTEAYEQHLHVRDIFMKNHGPTDERTLEAQTLLGADLRYLGRFTEALELDRASYEVMRRRFGPNEPMTLDQAHLLAIDLRLTGDPRAALELDTRTRDTKALELGENHLKTMATHVAVAIDELELGRYTVARDQLRQIEQRYRTLFGEDNPGTIETLNVLAVAERKTGAHERAAELSEKALATSRIRYGDLHPGTLAAALNHAISLRQIGDLEGAVRLSEGSGRQYAELFGPDHPNTPTSQVNLAVTLRLGGRPNQALQLDEAALANLTRSMGEEHPRSIVCAINLASDLAALGRVDEALERGTATMAVSERILGEDHPTSLACSLNLAFDMLAAGTDEDAAKARLNETLTRYREVFGPTHPATLAAVQSIRADCDIYPIPV</sequence>
<evidence type="ECO:0000256" key="1">
    <source>
        <dbReference type="SAM" id="MobiDB-lite"/>
    </source>
</evidence>
<feature type="compositionally biased region" description="Low complexity" evidence="1">
    <location>
        <begin position="1"/>
        <end position="19"/>
    </location>
</feature>
<dbReference type="InterPro" id="IPR011990">
    <property type="entry name" value="TPR-like_helical_dom_sf"/>
</dbReference>
<feature type="domain" description="DUF7779" evidence="3">
    <location>
        <begin position="799"/>
        <end position="886"/>
    </location>
</feature>
<evidence type="ECO:0000313" key="5">
    <source>
        <dbReference type="Proteomes" id="UP000774570"/>
    </source>
</evidence>
<dbReference type="Gene3D" id="1.25.40.10">
    <property type="entry name" value="Tetratricopeptide repeat domain"/>
    <property type="match status" value="3"/>
</dbReference>
<dbReference type="EMBL" id="JAIBOA010000027">
    <property type="protein sequence ID" value="MBW8486852.1"/>
    <property type="molecule type" value="Genomic_DNA"/>
</dbReference>
<evidence type="ECO:0000313" key="4">
    <source>
        <dbReference type="EMBL" id="MBW8486852.1"/>
    </source>
</evidence>
<dbReference type="NCBIfam" id="NF040586">
    <property type="entry name" value="FxSxx_TPR"/>
    <property type="match status" value="1"/>
</dbReference>
<dbReference type="Proteomes" id="UP000774570">
    <property type="component" value="Unassembled WGS sequence"/>
</dbReference>
<comment type="caution">
    <text evidence="4">The sequence shown here is derived from an EMBL/GenBank/DDBJ whole genome shotgun (WGS) entry which is preliminary data.</text>
</comment>
<dbReference type="SUPFAM" id="SSF52540">
    <property type="entry name" value="P-loop containing nucleoside triphosphate hydrolases"/>
    <property type="match status" value="1"/>
</dbReference>
<protein>
    <submittedName>
        <fullName evidence="4">Tetratricopeptide repeat protein</fullName>
    </submittedName>
</protein>
<feature type="compositionally biased region" description="Pro residues" evidence="1">
    <location>
        <begin position="535"/>
        <end position="548"/>
    </location>
</feature>
<evidence type="ECO:0000259" key="3">
    <source>
        <dbReference type="Pfam" id="PF25000"/>
    </source>
</evidence>
<dbReference type="InterPro" id="IPR002182">
    <property type="entry name" value="NB-ARC"/>
</dbReference>
<name>A0ABS7G4X5_9ACTN</name>
<evidence type="ECO:0000259" key="2">
    <source>
        <dbReference type="Pfam" id="PF00931"/>
    </source>
</evidence>
<accession>A0ABS7G4X5</accession>
<gene>
    <name evidence="4" type="ORF">K1Y72_31095</name>
</gene>
<reference evidence="4 5" key="1">
    <citation type="submission" date="2021-07" db="EMBL/GenBank/DDBJ databases">
        <title>Actinomadura sp. PM05-2 isolated from lichen.</title>
        <authorList>
            <person name="Somphong A."/>
            <person name="Phongsopitanun W."/>
            <person name="Tanasupawat S."/>
            <person name="Peongsungnone V."/>
        </authorList>
    </citation>
    <scope>NUCLEOTIDE SEQUENCE [LARGE SCALE GENOMIC DNA]</scope>
    <source>
        <strain evidence="4 5">PM05-2</strain>
    </source>
</reference>
<feature type="region of interest" description="Disordered" evidence="1">
    <location>
        <begin position="1"/>
        <end position="40"/>
    </location>
</feature>
<dbReference type="NCBIfam" id="NF041121">
    <property type="entry name" value="SAV_2336_NTERM"/>
    <property type="match status" value="1"/>
</dbReference>
<keyword evidence="5" id="KW-1185">Reference proteome</keyword>
<dbReference type="PANTHER" id="PTHR46082">
    <property type="entry name" value="ATP/GTP-BINDING PROTEIN-RELATED"/>
    <property type="match status" value="1"/>
</dbReference>
<feature type="region of interest" description="Disordered" evidence="1">
    <location>
        <begin position="483"/>
        <end position="552"/>
    </location>
</feature>
<dbReference type="InterPro" id="IPR027417">
    <property type="entry name" value="P-loop_NTPase"/>
</dbReference>
<dbReference type="SUPFAM" id="SSF48452">
    <property type="entry name" value="TPR-like"/>
    <property type="match status" value="3"/>
</dbReference>
<dbReference type="Gene3D" id="3.40.50.300">
    <property type="entry name" value="P-loop containing nucleotide triphosphate hydrolases"/>
    <property type="match status" value="1"/>
</dbReference>
<organism evidence="4 5">
    <name type="scientific">Actinomadura parmotrematis</name>
    <dbReference type="NCBI Taxonomy" id="2864039"/>
    <lineage>
        <taxon>Bacteria</taxon>
        <taxon>Bacillati</taxon>
        <taxon>Actinomycetota</taxon>
        <taxon>Actinomycetes</taxon>
        <taxon>Streptosporangiales</taxon>
        <taxon>Thermomonosporaceae</taxon>
        <taxon>Actinomadura</taxon>
    </lineage>
</organism>
<proteinExistence type="predicted"/>
<dbReference type="InterPro" id="IPR047738">
    <property type="entry name" value="SAV_2336-like_N"/>
</dbReference>
<dbReference type="Pfam" id="PF13424">
    <property type="entry name" value="TPR_12"/>
    <property type="match status" value="4"/>
</dbReference>
<dbReference type="InterPro" id="IPR053137">
    <property type="entry name" value="NLR-like"/>
</dbReference>
<feature type="compositionally biased region" description="Basic and acidic residues" evidence="1">
    <location>
        <begin position="305"/>
        <end position="317"/>
    </location>
</feature>
<feature type="region of interest" description="Disordered" evidence="1">
    <location>
        <begin position="291"/>
        <end position="317"/>
    </location>
</feature>
<dbReference type="InterPro" id="IPR056681">
    <property type="entry name" value="DUF7779"/>
</dbReference>
<feature type="domain" description="NB-ARC" evidence="2">
    <location>
        <begin position="567"/>
        <end position="715"/>
    </location>
</feature>
<dbReference type="Pfam" id="PF25000">
    <property type="entry name" value="DUF7779"/>
    <property type="match status" value="1"/>
</dbReference>
<dbReference type="PANTHER" id="PTHR46082:SF6">
    <property type="entry name" value="AAA+ ATPASE DOMAIN-CONTAINING PROTEIN-RELATED"/>
    <property type="match status" value="1"/>
</dbReference>
<dbReference type="Pfam" id="PF00931">
    <property type="entry name" value="NB-ARC"/>
    <property type="match status" value="1"/>
</dbReference>